<reference evidence="9" key="1">
    <citation type="journal article" date="2019" name="Int. J. Syst. Evol. Microbiol.">
        <title>The Global Catalogue of Microorganisms (GCM) 10K type strain sequencing project: providing services to taxonomists for standard genome sequencing and annotation.</title>
        <authorList>
            <consortium name="The Broad Institute Genomics Platform"/>
            <consortium name="The Broad Institute Genome Sequencing Center for Infectious Disease"/>
            <person name="Wu L."/>
            <person name="Ma J."/>
        </authorList>
    </citation>
    <scope>NUCLEOTIDE SEQUENCE [LARGE SCALE GENOMIC DNA]</scope>
    <source>
        <strain evidence="9">CCUG 61889</strain>
    </source>
</reference>
<dbReference type="RefSeq" id="WP_377918958.1">
    <property type="nucleotide sequence ID" value="NZ_JBHRZT010000073.1"/>
</dbReference>
<protein>
    <submittedName>
        <fullName evidence="8">JAB domain-containing protein</fullName>
    </submittedName>
</protein>
<dbReference type="InterPro" id="IPR037518">
    <property type="entry name" value="MPN"/>
</dbReference>
<keyword evidence="2" id="KW-0645">Protease</keyword>
<dbReference type="Proteomes" id="UP001595752">
    <property type="component" value="Unassembled WGS sequence"/>
</dbReference>
<name>A0ABV8B9E0_9BACI</name>
<evidence type="ECO:0000259" key="7">
    <source>
        <dbReference type="PROSITE" id="PS50249"/>
    </source>
</evidence>
<evidence type="ECO:0000256" key="3">
    <source>
        <dbReference type="ARBA" id="ARBA00022723"/>
    </source>
</evidence>
<dbReference type="Gene3D" id="3.40.140.10">
    <property type="entry name" value="Cytidine Deaminase, domain 2"/>
    <property type="match status" value="1"/>
</dbReference>
<feature type="domain" description="MPN" evidence="7">
    <location>
        <begin position="48"/>
        <end position="122"/>
    </location>
</feature>
<proteinExistence type="inferred from homology"/>
<keyword evidence="3" id="KW-0479">Metal-binding</keyword>
<evidence type="ECO:0000313" key="9">
    <source>
        <dbReference type="Proteomes" id="UP001595752"/>
    </source>
</evidence>
<evidence type="ECO:0000256" key="1">
    <source>
        <dbReference type="ARBA" id="ARBA00010243"/>
    </source>
</evidence>
<sequence>MTKYDYTEQLRLPFTEVVQEERNQPAKCVNIVLLKVVRESSILYKECKVRLPEDAYQLLKSFLVDSDREQLILLTLDTKSQPTAIHTVSVGTLNSSLVHPMEVMKVPILSNSASIIVAHNPP</sequence>
<keyword evidence="9" id="KW-1185">Reference proteome</keyword>
<dbReference type="PROSITE" id="PS50249">
    <property type="entry name" value="MPN"/>
    <property type="match status" value="1"/>
</dbReference>
<gene>
    <name evidence="8" type="ORF">ACFOU2_24825</name>
</gene>
<keyword evidence="6" id="KW-0482">Metalloprotease</keyword>
<comment type="caution">
    <text evidence="8">The sequence shown here is derived from an EMBL/GenBank/DDBJ whole genome shotgun (WGS) entry which is preliminary data.</text>
</comment>
<dbReference type="EMBL" id="JBHRZT010000073">
    <property type="protein sequence ID" value="MFC3886540.1"/>
    <property type="molecule type" value="Genomic_DNA"/>
</dbReference>
<evidence type="ECO:0000256" key="4">
    <source>
        <dbReference type="ARBA" id="ARBA00022801"/>
    </source>
</evidence>
<organism evidence="8 9">
    <name type="scientific">Bacillus songklensis</name>
    <dbReference type="NCBI Taxonomy" id="1069116"/>
    <lineage>
        <taxon>Bacteria</taxon>
        <taxon>Bacillati</taxon>
        <taxon>Bacillota</taxon>
        <taxon>Bacilli</taxon>
        <taxon>Bacillales</taxon>
        <taxon>Bacillaceae</taxon>
        <taxon>Bacillus</taxon>
    </lineage>
</organism>
<dbReference type="Pfam" id="PF04002">
    <property type="entry name" value="RadC"/>
    <property type="match status" value="1"/>
</dbReference>
<evidence type="ECO:0000313" key="8">
    <source>
        <dbReference type="EMBL" id="MFC3886540.1"/>
    </source>
</evidence>
<evidence type="ECO:0000256" key="2">
    <source>
        <dbReference type="ARBA" id="ARBA00022670"/>
    </source>
</evidence>
<keyword evidence="5" id="KW-0862">Zinc</keyword>
<dbReference type="PANTHER" id="PTHR30471">
    <property type="entry name" value="DNA REPAIR PROTEIN RADC"/>
    <property type="match status" value="1"/>
</dbReference>
<comment type="similarity">
    <text evidence="1">Belongs to the UPF0758 family.</text>
</comment>
<dbReference type="InterPro" id="IPR025657">
    <property type="entry name" value="RadC_JAB"/>
</dbReference>
<dbReference type="PANTHER" id="PTHR30471:SF3">
    <property type="entry name" value="UPF0758 PROTEIN YEES-RELATED"/>
    <property type="match status" value="1"/>
</dbReference>
<keyword evidence="4" id="KW-0378">Hydrolase</keyword>
<accession>A0ABV8B9E0</accession>
<evidence type="ECO:0000256" key="5">
    <source>
        <dbReference type="ARBA" id="ARBA00022833"/>
    </source>
</evidence>
<evidence type="ECO:0000256" key="6">
    <source>
        <dbReference type="ARBA" id="ARBA00023049"/>
    </source>
</evidence>
<dbReference type="InterPro" id="IPR001405">
    <property type="entry name" value="UPF0758"/>
</dbReference>